<dbReference type="SUPFAM" id="SSF158442">
    <property type="entry name" value="DsbB-like"/>
    <property type="match status" value="1"/>
</dbReference>
<feature type="disulfide bond" description="Redox-active" evidence="14">
    <location>
        <begin position="41"/>
        <end position="44"/>
    </location>
</feature>
<evidence type="ECO:0000256" key="6">
    <source>
        <dbReference type="ARBA" id="ARBA00022692"/>
    </source>
</evidence>
<keyword evidence="10 14" id="KW-0472">Membrane</keyword>
<keyword evidence="7 14" id="KW-0249">Electron transport</keyword>
<evidence type="ECO:0000313" key="17">
    <source>
        <dbReference type="Proteomes" id="UP000070529"/>
    </source>
</evidence>
<dbReference type="GO" id="GO:0015035">
    <property type="term" value="F:protein-disulfide reductase activity"/>
    <property type="evidence" value="ECO:0007669"/>
    <property type="project" value="UniProtKB-UniRule"/>
</dbReference>
<comment type="caution">
    <text evidence="16">The sequence shown here is derived from an EMBL/GenBank/DDBJ whole genome shotgun (WGS) entry which is preliminary data.</text>
</comment>
<dbReference type="STRING" id="294935.ATN88_12015"/>
<evidence type="ECO:0000256" key="14">
    <source>
        <dbReference type="HAMAP-Rule" id="MF_00286"/>
    </source>
</evidence>
<evidence type="ECO:0000256" key="9">
    <source>
        <dbReference type="ARBA" id="ARBA00023002"/>
    </source>
</evidence>
<feature type="transmembrane region" description="Helical" evidence="15">
    <location>
        <begin position="12"/>
        <end position="32"/>
    </location>
</feature>
<dbReference type="NCBIfam" id="NF002485">
    <property type="entry name" value="PRK01749.1"/>
    <property type="match status" value="1"/>
</dbReference>
<dbReference type="InterPro" id="IPR022920">
    <property type="entry name" value="Disulphide_bond_form_DsbB"/>
</dbReference>
<evidence type="ECO:0000256" key="7">
    <source>
        <dbReference type="ARBA" id="ARBA00022982"/>
    </source>
</evidence>
<evidence type="ECO:0000256" key="4">
    <source>
        <dbReference type="ARBA" id="ARBA00022475"/>
    </source>
</evidence>
<keyword evidence="3 14" id="KW-0813">Transport</keyword>
<name>A0A135I3E2_9GAMM</name>
<evidence type="ECO:0000256" key="11">
    <source>
        <dbReference type="ARBA" id="ARBA00023157"/>
    </source>
</evidence>
<dbReference type="Proteomes" id="UP000070529">
    <property type="component" value="Unassembled WGS sequence"/>
</dbReference>
<comment type="caution">
    <text evidence="14">Lacks conserved residue(s) required for the propagation of feature annotation.</text>
</comment>
<feature type="topological domain" description="Periplasmic" evidence="14">
    <location>
        <begin position="32"/>
        <end position="49"/>
    </location>
</feature>
<evidence type="ECO:0000256" key="12">
    <source>
        <dbReference type="ARBA" id="ARBA00023186"/>
    </source>
</evidence>
<feature type="disulfide bond" description="Redox-active" evidence="14">
    <location>
        <begin position="108"/>
        <end position="134"/>
    </location>
</feature>
<reference evidence="16 17" key="1">
    <citation type="submission" date="2015-11" db="EMBL/GenBank/DDBJ databases">
        <title>Genomic Taxonomy of the Vibrionaceae.</title>
        <authorList>
            <person name="Gomez-Gil B."/>
            <person name="Enciso-Ibarra J."/>
        </authorList>
    </citation>
    <scope>NUCLEOTIDE SEQUENCE [LARGE SCALE GENOMIC DNA]</scope>
    <source>
        <strain evidence="16 17">CAIM 912</strain>
    </source>
</reference>
<evidence type="ECO:0000256" key="8">
    <source>
        <dbReference type="ARBA" id="ARBA00022989"/>
    </source>
</evidence>
<keyword evidence="12 14" id="KW-0143">Chaperone</keyword>
<keyword evidence="17" id="KW-1185">Reference proteome</keyword>
<dbReference type="GO" id="GO:0009055">
    <property type="term" value="F:electron transfer activity"/>
    <property type="evidence" value="ECO:0007669"/>
    <property type="project" value="UniProtKB-UniRule"/>
</dbReference>
<evidence type="ECO:0000256" key="5">
    <source>
        <dbReference type="ARBA" id="ARBA00022519"/>
    </source>
</evidence>
<protein>
    <recommendedName>
        <fullName evidence="14">Disulfide bond formation protein B</fullName>
    </recommendedName>
    <alternativeName>
        <fullName evidence="14">Disulfide oxidoreductase</fullName>
    </alternativeName>
</protein>
<dbReference type="InterPro" id="IPR003752">
    <property type="entry name" value="DiS_bond_form_DsbB/BdbC"/>
</dbReference>
<keyword evidence="8 14" id="KW-1133">Transmembrane helix</keyword>
<gene>
    <name evidence="14" type="primary">dsbB</name>
    <name evidence="16" type="ORF">ATN88_12015</name>
</gene>
<proteinExistence type="inferred from homology"/>
<dbReference type="GO" id="GO:0005886">
    <property type="term" value="C:plasma membrane"/>
    <property type="evidence" value="ECO:0007669"/>
    <property type="project" value="UniProtKB-SubCell"/>
</dbReference>
<evidence type="ECO:0000256" key="13">
    <source>
        <dbReference type="ARBA" id="ARBA00023284"/>
    </source>
</evidence>
<feature type="transmembrane region" description="Helical" evidence="15">
    <location>
        <begin position="44"/>
        <end position="64"/>
    </location>
</feature>
<keyword evidence="11 14" id="KW-1015">Disulfide bond</keyword>
<dbReference type="Pfam" id="PF02600">
    <property type="entry name" value="DsbB"/>
    <property type="match status" value="1"/>
</dbReference>
<dbReference type="PANTHER" id="PTHR36570">
    <property type="entry name" value="DISULFIDE BOND FORMATION PROTEIN B"/>
    <property type="match status" value="1"/>
</dbReference>
<evidence type="ECO:0000313" key="16">
    <source>
        <dbReference type="EMBL" id="KXF79963.1"/>
    </source>
</evidence>
<feature type="topological domain" description="Cytoplasmic" evidence="14">
    <location>
        <begin position="168"/>
        <end position="179"/>
    </location>
</feature>
<dbReference type="GO" id="GO:0006457">
    <property type="term" value="P:protein folding"/>
    <property type="evidence" value="ECO:0007669"/>
    <property type="project" value="InterPro"/>
</dbReference>
<dbReference type="Gene3D" id="1.20.1550.10">
    <property type="entry name" value="DsbB-like"/>
    <property type="match status" value="1"/>
</dbReference>
<evidence type="ECO:0000256" key="1">
    <source>
        <dbReference type="ARBA" id="ARBA00004429"/>
    </source>
</evidence>
<dbReference type="InterPro" id="IPR050183">
    <property type="entry name" value="DsbB"/>
</dbReference>
<feature type="topological domain" description="Cytoplasmic" evidence="14">
    <location>
        <begin position="1"/>
        <end position="14"/>
    </location>
</feature>
<comment type="subcellular location">
    <subcellularLocation>
        <location evidence="1">Cell inner membrane</location>
        <topology evidence="1">Multi-pass membrane protein</topology>
    </subcellularLocation>
    <subcellularLocation>
        <location evidence="14">Cell membrane</location>
        <topology evidence="14">Multi-pass membrane protein</topology>
    </subcellularLocation>
</comment>
<comment type="function">
    <text evidence="14">Required for disulfide bond formation in some periplasmic proteins. Acts by oxidizing the DsbA protein.</text>
</comment>
<organism evidence="16 17">
    <name type="scientific">Enterovibrio coralii</name>
    <dbReference type="NCBI Taxonomy" id="294935"/>
    <lineage>
        <taxon>Bacteria</taxon>
        <taxon>Pseudomonadati</taxon>
        <taxon>Pseudomonadota</taxon>
        <taxon>Gammaproteobacteria</taxon>
        <taxon>Vibrionales</taxon>
        <taxon>Vibrionaceae</taxon>
        <taxon>Enterovibrio</taxon>
    </lineage>
</organism>
<evidence type="ECO:0000256" key="15">
    <source>
        <dbReference type="SAM" id="Phobius"/>
    </source>
</evidence>
<sequence>MFSYFNEISRGRGAWFLLMLSALAFEACALFFQHVMDLAPCVMCIYERVAMLGVVGAGLLGMIAPSNGLMRWLSLTAWGVSAGWGLKLSIEHVGYQFPDPNELFGATCDIFVSFPSWAPLNQWVPSVFEASGDCSKVVWQFLTLSMPQWLVVIFSGMLVVLAIVVLSQFIGKRQRRMFS</sequence>
<evidence type="ECO:0000256" key="3">
    <source>
        <dbReference type="ARBA" id="ARBA00022448"/>
    </source>
</evidence>
<accession>A0A135I3E2</accession>
<dbReference type="HAMAP" id="MF_00286">
    <property type="entry name" value="DsbB"/>
    <property type="match status" value="1"/>
</dbReference>
<dbReference type="InterPro" id="IPR023380">
    <property type="entry name" value="DsbB-like_sf"/>
</dbReference>
<evidence type="ECO:0000256" key="2">
    <source>
        <dbReference type="ARBA" id="ARBA00008823"/>
    </source>
</evidence>
<keyword evidence="6 14" id="KW-0812">Transmembrane</keyword>
<feature type="transmembrane region" description="Helical" evidence="15">
    <location>
        <begin position="149"/>
        <end position="170"/>
    </location>
</feature>
<dbReference type="AlphaFoldDB" id="A0A135I3E2"/>
<keyword evidence="13 14" id="KW-0676">Redox-active center</keyword>
<evidence type="ECO:0000256" key="10">
    <source>
        <dbReference type="ARBA" id="ARBA00023136"/>
    </source>
</evidence>
<dbReference type="OrthoDB" id="3711263at2"/>
<keyword evidence="9 14" id="KW-0560">Oxidoreductase</keyword>
<keyword evidence="5" id="KW-0997">Cell inner membrane</keyword>
<dbReference type="EMBL" id="LNTY01000059">
    <property type="protein sequence ID" value="KXF79963.1"/>
    <property type="molecule type" value="Genomic_DNA"/>
</dbReference>
<dbReference type="PANTHER" id="PTHR36570:SF2">
    <property type="entry name" value="DISULFIDE BOND FORMATION PROTEIN B"/>
    <property type="match status" value="1"/>
</dbReference>
<dbReference type="RefSeq" id="WP_067419907.1">
    <property type="nucleotide sequence ID" value="NZ_LNTY01000059.1"/>
</dbReference>
<comment type="similarity">
    <text evidence="2 14">Belongs to the DsbB family.</text>
</comment>
<keyword evidence="4 14" id="KW-1003">Cell membrane</keyword>